<proteinExistence type="predicted"/>
<keyword evidence="2" id="KW-0732">Signal</keyword>
<protein>
    <recommendedName>
        <fullName evidence="5">CLAVATA3/ESR (CLE)-related protein 25-like</fullName>
    </recommendedName>
</protein>
<sequence length="84" mass="9238">MVSSAFKVAVVLFCFEVLFFFLPADVSGMTSTDLAPRPDLVTVPAPLKRQSLAPTPSVMIDPNLSNKRRVRRGPDPIHNKKLTS</sequence>
<feature type="chain" id="PRO_5014123733" description="CLAVATA3/ESR (CLE)-related protein 25-like" evidence="2">
    <location>
        <begin position="29"/>
        <end position="84"/>
    </location>
</feature>
<evidence type="ECO:0000256" key="1">
    <source>
        <dbReference type="SAM" id="MobiDB-lite"/>
    </source>
</evidence>
<dbReference type="Proteomes" id="UP000233551">
    <property type="component" value="Unassembled WGS sequence"/>
</dbReference>
<dbReference type="PANTHER" id="PTHR36726">
    <property type="entry name" value="CLAVATA3/ESR (CLE)-RELATED PROTEIN 45"/>
    <property type="match status" value="1"/>
</dbReference>
<reference evidence="3 4" key="1">
    <citation type="submission" date="2017-11" db="EMBL/GenBank/DDBJ databases">
        <title>De-novo sequencing of pomegranate (Punica granatum L.) genome.</title>
        <authorList>
            <person name="Akparov Z."/>
            <person name="Amiraslanov A."/>
            <person name="Hajiyeva S."/>
            <person name="Abbasov M."/>
            <person name="Kaur K."/>
            <person name="Hamwieh A."/>
            <person name="Solovyev V."/>
            <person name="Salamov A."/>
            <person name="Braich B."/>
            <person name="Kosarev P."/>
            <person name="Mahmoud A."/>
            <person name="Hajiyev E."/>
            <person name="Babayeva S."/>
            <person name="Izzatullayeva V."/>
            <person name="Mammadov A."/>
            <person name="Mammadov A."/>
            <person name="Sharifova S."/>
            <person name="Ojaghi J."/>
            <person name="Eynullazada K."/>
            <person name="Bayramov B."/>
            <person name="Abdulazimova A."/>
            <person name="Shahmuradov I."/>
        </authorList>
    </citation>
    <scope>NUCLEOTIDE SEQUENCE [LARGE SCALE GENOMIC DNA]</scope>
    <source>
        <strain evidence="4">cv. AG2017</strain>
        <tissue evidence="3">Leaf</tissue>
    </source>
</reference>
<gene>
    <name evidence="3" type="ORF">CRG98_016441</name>
</gene>
<comment type="caution">
    <text evidence="3">The sequence shown here is derived from an EMBL/GenBank/DDBJ whole genome shotgun (WGS) entry which is preliminary data.</text>
</comment>
<organism evidence="3 4">
    <name type="scientific">Punica granatum</name>
    <name type="common">Pomegranate</name>
    <dbReference type="NCBI Taxonomy" id="22663"/>
    <lineage>
        <taxon>Eukaryota</taxon>
        <taxon>Viridiplantae</taxon>
        <taxon>Streptophyta</taxon>
        <taxon>Embryophyta</taxon>
        <taxon>Tracheophyta</taxon>
        <taxon>Spermatophyta</taxon>
        <taxon>Magnoliopsida</taxon>
        <taxon>eudicotyledons</taxon>
        <taxon>Gunneridae</taxon>
        <taxon>Pentapetalae</taxon>
        <taxon>rosids</taxon>
        <taxon>malvids</taxon>
        <taxon>Myrtales</taxon>
        <taxon>Lythraceae</taxon>
        <taxon>Punica</taxon>
    </lineage>
</organism>
<keyword evidence="4" id="KW-1185">Reference proteome</keyword>
<name>A0A2I0K6D1_PUNGR</name>
<dbReference type="AlphaFoldDB" id="A0A2I0K6D1"/>
<accession>A0A2I0K6D1</accession>
<feature type="region of interest" description="Disordered" evidence="1">
    <location>
        <begin position="53"/>
        <end position="84"/>
    </location>
</feature>
<evidence type="ECO:0000313" key="3">
    <source>
        <dbReference type="EMBL" id="PKI63256.1"/>
    </source>
</evidence>
<evidence type="ECO:0008006" key="5">
    <source>
        <dbReference type="Google" id="ProtNLM"/>
    </source>
</evidence>
<dbReference type="EMBL" id="PGOL01000900">
    <property type="protein sequence ID" value="PKI63256.1"/>
    <property type="molecule type" value="Genomic_DNA"/>
</dbReference>
<feature type="signal peptide" evidence="2">
    <location>
        <begin position="1"/>
        <end position="28"/>
    </location>
</feature>
<evidence type="ECO:0000313" key="4">
    <source>
        <dbReference type="Proteomes" id="UP000233551"/>
    </source>
</evidence>
<dbReference type="InterPro" id="IPR038821">
    <property type="entry name" value="CLE45-like"/>
</dbReference>
<evidence type="ECO:0000256" key="2">
    <source>
        <dbReference type="SAM" id="SignalP"/>
    </source>
</evidence>
<dbReference type="PANTHER" id="PTHR36726:SF5">
    <property type="entry name" value="CLAVATA3_ESR (CLE) GENE FAMILY MEMBER MTCLE11"/>
    <property type="match status" value="1"/>
</dbReference>